<sequence length="103" mass="11145">MSAMSAALFYSGPTVLELLDRELLQPEIITRLAENYLAAPWLHTYTLGFGLVVDVAAAIEAYPLARPILASSLVSPRVKRSTLRTAILLARPQKEGAPLKNAA</sequence>
<reference evidence="2" key="1">
    <citation type="journal article" date="2014" name="Int. J. Syst. Evol. Microbiol.">
        <title>Complete genome of a new Firmicutes species belonging to the dominant human colonic microbiota ('Ruminococcus bicirculans') reveals two chromosomes and a selective capacity to utilize plant glucans.</title>
        <authorList>
            <consortium name="NISC Comparative Sequencing Program"/>
            <person name="Wegmann U."/>
            <person name="Louis P."/>
            <person name="Goesmann A."/>
            <person name="Henrissat B."/>
            <person name="Duncan S.H."/>
            <person name="Flint H.J."/>
        </authorList>
    </citation>
    <scope>NUCLEOTIDE SEQUENCE</scope>
    <source>
        <strain evidence="2">NBRC 107715</strain>
    </source>
</reference>
<comment type="caution">
    <text evidence="1">The sequence shown here is derived from an EMBL/GenBank/DDBJ whole genome shotgun (WGS) entry which is preliminary data.</text>
</comment>
<keyword evidence="4" id="KW-1185">Reference proteome</keyword>
<organism evidence="1 3">
    <name type="scientific">Methylobacterium oxalidis</name>
    <dbReference type="NCBI Taxonomy" id="944322"/>
    <lineage>
        <taxon>Bacteria</taxon>
        <taxon>Pseudomonadati</taxon>
        <taxon>Pseudomonadota</taxon>
        <taxon>Alphaproteobacteria</taxon>
        <taxon>Hyphomicrobiales</taxon>
        <taxon>Methylobacteriaceae</taxon>
        <taxon>Methylobacterium</taxon>
    </lineage>
</organism>
<dbReference type="EMBL" id="BSPK01000035">
    <property type="protein sequence ID" value="GLS64390.1"/>
    <property type="molecule type" value="Genomic_DNA"/>
</dbReference>
<evidence type="ECO:0000313" key="3">
    <source>
        <dbReference type="Proteomes" id="UP000321960"/>
    </source>
</evidence>
<accession>A0A512JCZ4</accession>
<reference evidence="1 3" key="3">
    <citation type="submission" date="2019-07" db="EMBL/GenBank/DDBJ databases">
        <title>Whole genome shotgun sequence of Methylobacterium oxalidis NBRC 107715.</title>
        <authorList>
            <person name="Hosoyama A."/>
            <person name="Uohara A."/>
            <person name="Ohji S."/>
            <person name="Ichikawa N."/>
        </authorList>
    </citation>
    <scope>NUCLEOTIDE SEQUENCE [LARGE SCALE GENOMIC DNA]</scope>
    <source>
        <strain evidence="1 3">NBRC 107715</strain>
    </source>
</reference>
<dbReference type="AlphaFoldDB" id="A0A512JCZ4"/>
<gene>
    <name evidence="2" type="ORF">GCM10007888_27710</name>
    <name evidence="1" type="ORF">MOX02_58150</name>
</gene>
<evidence type="ECO:0000313" key="1">
    <source>
        <dbReference type="EMBL" id="GEP07777.1"/>
    </source>
</evidence>
<dbReference type="Proteomes" id="UP000321960">
    <property type="component" value="Unassembled WGS sequence"/>
</dbReference>
<evidence type="ECO:0000313" key="4">
    <source>
        <dbReference type="Proteomes" id="UP001156856"/>
    </source>
</evidence>
<name>A0A512JCZ4_9HYPH</name>
<evidence type="ECO:0000313" key="2">
    <source>
        <dbReference type="EMBL" id="GLS64390.1"/>
    </source>
</evidence>
<dbReference type="EMBL" id="BJZU01000183">
    <property type="protein sequence ID" value="GEP07777.1"/>
    <property type="molecule type" value="Genomic_DNA"/>
</dbReference>
<reference evidence="2" key="4">
    <citation type="submission" date="2023-01" db="EMBL/GenBank/DDBJ databases">
        <title>Draft genome sequence of Methylobacterium oxalidis strain NBRC 107715.</title>
        <authorList>
            <person name="Sun Q."/>
            <person name="Mori K."/>
        </authorList>
    </citation>
    <scope>NUCLEOTIDE SEQUENCE</scope>
    <source>
        <strain evidence="2">NBRC 107715</strain>
    </source>
</reference>
<proteinExistence type="predicted"/>
<protein>
    <submittedName>
        <fullName evidence="1">Uncharacterized protein</fullName>
    </submittedName>
</protein>
<reference evidence="4" key="2">
    <citation type="journal article" date="2019" name="Int. J. Syst. Evol. Microbiol.">
        <title>The Global Catalogue of Microorganisms (GCM) 10K type strain sequencing project: providing services to taxonomists for standard genome sequencing and annotation.</title>
        <authorList>
            <consortium name="The Broad Institute Genomics Platform"/>
            <consortium name="The Broad Institute Genome Sequencing Center for Infectious Disease"/>
            <person name="Wu L."/>
            <person name="Ma J."/>
        </authorList>
    </citation>
    <scope>NUCLEOTIDE SEQUENCE [LARGE SCALE GENOMIC DNA]</scope>
    <source>
        <strain evidence="4">NBRC 107715</strain>
    </source>
</reference>
<dbReference type="Proteomes" id="UP001156856">
    <property type="component" value="Unassembled WGS sequence"/>
</dbReference>